<comment type="caution">
    <text evidence="1">The sequence shown here is derived from an EMBL/GenBank/DDBJ whole genome shotgun (WGS) entry which is preliminary data.</text>
</comment>
<evidence type="ECO:0000313" key="1">
    <source>
        <dbReference type="EMBL" id="KAJ2773435.1"/>
    </source>
</evidence>
<reference evidence="1" key="1">
    <citation type="submission" date="2022-07" db="EMBL/GenBank/DDBJ databases">
        <title>Phylogenomic reconstructions and comparative analyses of Kickxellomycotina fungi.</title>
        <authorList>
            <person name="Reynolds N.K."/>
            <person name="Stajich J.E."/>
            <person name="Barry K."/>
            <person name="Grigoriev I.V."/>
            <person name="Crous P."/>
            <person name="Smith M.E."/>
        </authorList>
    </citation>
    <scope>NUCLEOTIDE SEQUENCE</scope>
    <source>
        <strain evidence="1">CBS 109366</strain>
    </source>
</reference>
<protein>
    <submittedName>
        <fullName evidence="1">Accessory factor associated with RNA polymerase II</fullName>
    </submittedName>
</protein>
<gene>
    <name evidence="1" type="primary">CDC73</name>
    <name evidence="1" type="ORF">IWQ57_001295</name>
</gene>
<accession>A0ACC1K4Z2</accession>
<evidence type="ECO:0000313" key="2">
    <source>
        <dbReference type="Proteomes" id="UP001140234"/>
    </source>
</evidence>
<dbReference type="EMBL" id="JANBUJ010000226">
    <property type="protein sequence ID" value="KAJ2773435.1"/>
    <property type="molecule type" value="Genomic_DNA"/>
</dbReference>
<proteinExistence type="predicted"/>
<organism evidence="1 2">
    <name type="scientific">Coemansia nantahalensis</name>
    <dbReference type="NCBI Taxonomy" id="2789366"/>
    <lineage>
        <taxon>Eukaryota</taxon>
        <taxon>Fungi</taxon>
        <taxon>Fungi incertae sedis</taxon>
        <taxon>Zoopagomycota</taxon>
        <taxon>Kickxellomycotina</taxon>
        <taxon>Kickxellomycetes</taxon>
        <taxon>Kickxellales</taxon>
        <taxon>Kickxellaceae</taxon>
        <taxon>Coemansia</taxon>
    </lineage>
</organism>
<sequence>MSAAAASAAAAAAADPLELLRQYTIQSKAVELVDKDGAVTSDLLQAATVRFGGEGAFPRDTPTRYLRSNSESDHYTLSALLHFLGHRDQSFYEYMKTTNACGLQTVSFSDRVSLLDYLTGKLAKIPSASSTGASEKHAAGDGADGRRTRMRTADALAADDALGADAAGDITRGILRRERTLVTTTTALSSNKSFAHVAGLIKELFPSKGAAAPSSAAAAGAGAAAKEPGAAAAAAARKSSHRKRRDPTIVVPAATTAMLNMYNIKSLLQDHAFVDGRAEMEKGGPKPREIHVEHTMPSTGEALRFRVVDSVQDFGEADWNSLVCVFTQGAAWQFKNWLWKTPEEVFQNCLGLYPKHQDEQLKESTRTWAVVPLNIERSRRHMDRATVSSMWQGIDQYIARHKPELFQ</sequence>
<keyword evidence="2" id="KW-1185">Reference proteome</keyword>
<name>A0ACC1K4Z2_9FUNG</name>
<dbReference type="Proteomes" id="UP001140234">
    <property type="component" value="Unassembled WGS sequence"/>
</dbReference>